<dbReference type="RefSeq" id="WP_206254565.1">
    <property type="nucleotide sequence ID" value="NZ_CP071060.1"/>
</dbReference>
<dbReference type="PRINTS" id="PR00337">
    <property type="entry name" value="LEUILEVALBP"/>
</dbReference>
<feature type="chain" id="PRO_5047309855" evidence="5">
    <location>
        <begin position="26"/>
        <end position="380"/>
    </location>
</feature>
<feature type="signal peptide" evidence="5">
    <location>
        <begin position="1"/>
        <end position="25"/>
    </location>
</feature>
<evidence type="ECO:0000256" key="5">
    <source>
        <dbReference type="SAM" id="SignalP"/>
    </source>
</evidence>
<keyword evidence="2" id="KW-0813">Transport</keyword>
<reference evidence="7 8" key="1">
    <citation type="submission" date="2021-02" db="EMBL/GenBank/DDBJ databases">
        <title>Niveibacterium changnyeongensis HC41.</title>
        <authorList>
            <person name="Kang M."/>
        </authorList>
    </citation>
    <scope>NUCLEOTIDE SEQUENCE [LARGE SCALE GENOMIC DNA]</scope>
    <source>
        <strain evidence="7 8">HC41</strain>
    </source>
</reference>
<dbReference type="InterPro" id="IPR028082">
    <property type="entry name" value="Peripla_BP_I"/>
</dbReference>
<dbReference type="Proteomes" id="UP000663570">
    <property type="component" value="Chromosome"/>
</dbReference>
<evidence type="ECO:0000259" key="6">
    <source>
        <dbReference type="Pfam" id="PF13458"/>
    </source>
</evidence>
<name>A0ABX7MBW9_9RHOO</name>
<comment type="similarity">
    <text evidence="1">Belongs to the leucine-binding protein family.</text>
</comment>
<keyword evidence="8" id="KW-1185">Reference proteome</keyword>
<dbReference type="EMBL" id="CP071060">
    <property type="protein sequence ID" value="QSI76997.1"/>
    <property type="molecule type" value="Genomic_DNA"/>
</dbReference>
<dbReference type="Pfam" id="PF13458">
    <property type="entry name" value="Peripla_BP_6"/>
    <property type="match status" value="1"/>
</dbReference>
<evidence type="ECO:0000256" key="4">
    <source>
        <dbReference type="ARBA" id="ARBA00022970"/>
    </source>
</evidence>
<dbReference type="SUPFAM" id="SSF53822">
    <property type="entry name" value="Periplasmic binding protein-like I"/>
    <property type="match status" value="1"/>
</dbReference>
<gene>
    <name evidence="7" type="ORF">JY500_21555</name>
</gene>
<protein>
    <submittedName>
        <fullName evidence="7">ABC transporter substrate-binding protein</fullName>
    </submittedName>
</protein>
<dbReference type="CDD" id="cd06326">
    <property type="entry name" value="PBP1_ABC_ligand_binding-like"/>
    <property type="match status" value="1"/>
</dbReference>
<accession>A0ABX7MBW9</accession>
<dbReference type="InterPro" id="IPR028081">
    <property type="entry name" value="Leu-bd"/>
</dbReference>
<dbReference type="Gene3D" id="3.40.50.2300">
    <property type="match status" value="2"/>
</dbReference>
<sequence length="380" mass="40008">MLPPVRHLLFATSFSLAVLAGTVQAAEAPGITDKEIVIGQTAAQTGPAADLGHDVRLGIEAYFKEVNAKGGVHGRQLRLVSLDDGYDPERAANNAKQLIEKDKVFAMLGNVGTATGLAVLPVMNEAKVPLVGPYSGAESLRGPDSGLIFHVRASYSDEAQAIIKSIANPAGRRLAVLYQNDAFGKSGLADVERELKRLNVALVAKAPVERNSTDVAAAVDAINKANADGVIMMSAYKSSAAFVRELRRRDPQSFTQFWAVSFVGGKALASELGADGRGVAVSQVVPFPWGDVLPVVREHAKALPADAVSFATLEGYIDAKVLVEGLKRAGKNPTRDGLVQALASAGKLDVGGFAVQFSPTDHKGSRYVDLTMIGKGGFIH</sequence>
<evidence type="ECO:0000256" key="2">
    <source>
        <dbReference type="ARBA" id="ARBA00022448"/>
    </source>
</evidence>
<organism evidence="7 8">
    <name type="scientific">Niveibacterium microcysteis</name>
    <dbReference type="NCBI Taxonomy" id="2811415"/>
    <lineage>
        <taxon>Bacteria</taxon>
        <taxon>Pseudomonadati</taxon>
        <taxon>Pseudomonadota</taxon>
        <taxon>Betaproteobacteria</taxon>
        <taxon>Rhodocyclales</taxon>
        <taxon>Rhodocyclaceae</taxon>
        <taxon>Niveibacterium</taxon>
    </lineage>
</organism>
<feature type="domain" description="Leucine-binding protein" evidence="6">
    <location>
        <begin position="35"/>
        <end position="376"/>
    </location>
</feature>
<evidence type="ECO:0000313" key="7">
    <source>
        <dbReference type="EMBL" id="QSI76997.1"/>
    </source>
</evidence>
<evidence type="ECO:0000313" key="8">
    <source>
        <dbReference type="Proteomes" id="UP000663570"/>
    </source>
</evidence>
<evidence type="ECO:0000256" key="1">
    <source>
        <dbReference type="ARBA" id="ARBA00010062"/>
    </source>
</evidence>
<dbReference type="PANTHER" id="PTHR47235">
    <property type="entry name" value="BLR6548 PROTEIN"/>
    <property type="match status" value="1"/>
</dbReference>
<keyword evidence="3 5" id="KW-0732">Signal</keyword>
<proteinExistence type="inferred from homology"/>
<evidence type="ECO:0000256" key="3">
    <source>
        <dbReference type="ARBA" id="ARBA00022729"/>
    </source>
</evidence>
<dbReference type="InterPro" id="IPR000709">
    <property type="entry name" value="Leu_Ile_Val-bd"/>
</dbReference>
<dbReference type="PANTHER" id="PTHR47235:SF1">
    <property type="entry name" value="BLR6548 PROTEIN"/>
    <property type="match status" value="1"/>
</dbReference>
<keyword evidence="4" id="KW-0029">Amino-acid transport</keyword>